<dbReference type="Proteomes" id="UP000006072">
    <property type="component" value="Unassembled WGS sequence"/>
</dbReference>
<dbReference type="Gene3D" id="1.10.10.10">
    <property type="entry name" value="Winged helix-like DNA-binding domain superfamily/Winged helix DNA-binding domain"/>
    <property type="match status" value="1"/>
</dbReference>
<proteinExistence type="predicted"/>
<comment type="caution">
    <text evidence="4">The sequence shown here is derived from an EMBL/GenBank/DDBJ whole genome shotgun (WGS) entry which is preliminary data.</text>
</comment>
<dbReference type="Gene3D" id="3.30.450.40">
    <property type="match status" value="1"/>
</dbReference>
<accession>K0VM75</accession>
<dbReference type="InterPro" id="IPR036388">
    <property type="entry name" value="WH-like_DNA-bd_sf"/>
</dbReference>
<keyword evidence="2" id="KW-0804">Transcription</keyword>
<protein>
    <submittedName>
        <fullName evidence="4">ANTAR domain-containing protein</fullName>
    </submittedName>
</protein>
<evidence type="ECO:0000313" key="5">
    <source>
        <dbReference type="Proteomes" id="UP000006072"/>
    </source>
</evidence>
<dbReference type="InterPro" id="IPR005561">
    <property type="entry name" value="ANTAR"/>
</dbReference>
<dbReference type="AlphaFoldDB" id="K0VM75"/>
<evidence type="ECO:0000259" key="3">
    <source>
        <dbReference type="PROSITE" id="PS50921"/>
    </source>
</evidence>
<keyword evidence="5" id="KW-1185">Reference proteome</keyword>
<dbReference type="SUPFAM" id="SSF55781">
    <property type="entry name" value="GAF domain-like"/>
    <property type="match status" value="1"/>
</dbReference>
<dbReference type="PROSITE" id="PS50921">
    <property type="entry name" value="ANTAR"/>
    <property type="match status" value="1"/>
</dbReference>
<evidence type="ECO:0000313" key="4">
    <source>
        <dbReference type="EMBL" id="EJZ12244.1"/>
    </source>
</evidence>
<organism evidence="4 5">
    <name type="scientific">Mycolicibacterium vaccae ATCC 25954</name>
    <dbReference type="NCBI Taxonomy" id="1194972"/>
    <lineage>
        <taxon>Bacteria</taxon>
        <taxon>Bacillati</taxon>
        <taxon>Actinomycetota</taxon>
        <taxon>Actinomycetes</taxon>
        <taxon>Mycobacteriales</taxon>
        <taxon>Mycobacteriaceae</taxon>
        <taxon>Mycolicibacterium</taxon>
    </lineage>
</organism>
<evidence type="ECO:0000256" key="1">
    <source>
        <dbReference type="ARBA" id="ARBA00023015"/>
    </source>
</evidence>
<dbReference type="SMART" id="SM01012">
    <property type="entry name" value="ANTAR"/>
    <property type="match status" value="1"/>
</dbReference>
<gene>
    <name evidence="4" type="ORF">MVAC_03281</name>
</gene>
<dbReference type="InterPro" id="IPR003018">
    <property type="entry name" value="GAF"/>
</dbReference>
<dbReference type="Pfam" id="PF13185">
    <property type="entry name" value="GAF_2"/>
    <property type="match status" value="1"/>
</dbReference>
<dbReference type="Pfam" id="PF03861">
    <property type="entry name" value="ANTAR"/>
    <property type="match status" value="1"/>
</dbReference>
<evidence type="ECO:0000256" key="2">
    <source>
        <dbReference type="ARBA" id="ARBA00023163"/>
    </source>
</evidence>
<keyword evidence="1" id="KW-0805">Transcription regulation</keyword>
<name>K0VM75_MYCVA</name>
<reference evidence="4 5" key="1">
    <citation type="journal article" date="2012" name="J. Bacteriol.">
        <title>Complete Genome Sequence of Mycobacterium vaccae Type Strain ATCC 25954.</title>
        <authorList>
            <person name="Ho Y.S."/>
            <person name="Adroub S.A."/>
            <person name="Abadi M."/>
            <person name="Al Alwan B."/>
            <person name="Alkhateeb R."/>
            <person name="Gao G."/>
            <person name="Ragab A."/>
            <person name="Ali S."/>
            <person name="van Soolingen D."/>
            <person name="Bitter W."/>
            <person name="Pain A."/>
            <person name="Abdallah A.M."/>
        </authorList>
    </citation>
    <scope>NUCLEOTIDE SEQUENCE [LARGE SCALE GENOMIC DNA]</scope>
    <source>
        <strain evidence="4 5">ATCC 25954</strain>
    </source>
</reference>
<dbReference type="PATRIC" id="fig|1194972.3.peg.663"/>
<dbReference type="EMBL" id="ALQA01000004">
    <property type="protein sequence ID" value="EJZ12244.1"/>
    <property type="molecule type" value="Genomic_DNA"/>
</dbReference>
<dbReference type="HOGENOM" id="CLU_074354_1_0_11"/>
<dbReference type="InterPro" id="IPR029016">
    <property type="entry name" value="GAF-like_dom_sf"/>
</dbReference>
<dbReference type="GO" id="GO:0003723">
    <property type="term" value="F:RNA binding"/>
    <property type="evidence" value="ECO:0007669"/>
    <property type="project" value="InterPro"/>
</dbReference>
<dbReference type="eggNOG" id="COG2203">
    <property type="taxonomic scope" value="Bacteria"/>
</dbReference>
<feature type="domain" description="ANTAR" evidence="3">
    <location>
        <begin position="138"/>
        <end position="199"/>
    </location>
</feature>
<sequence>MTLLDVDAAAISLVFDGVNTGTLGSSGTRAREYDELQFTVGEGPCLDSVTKRSPVLVEDLGNTAGRRWPIYGPAMLDMQIRGVCAMPVVVAGEYIGALGLFRAEPGHLTAAQLGGAAAAAELAGVPLLDLLDVDMQAAASDPGSSAWAELNALSRADVSQATGMLVAQLGVEPAEALVRLRACAYASCRAVTEVARDILERTLKLEAD</sequence>